<dbReference type="GeneID" id="30680720"/>
<feature type="domain" description="Histone deacetylase" evidence="1">
    <location>
        <begin position="20"/>
        <end position="305"/>
    </location>
</feature>
<dbReference type="GO" id="GO:0004407">
    <property type="term" value="F:histone deacetylase activity"/>
    <property type="evidence" value="ECO:0007669"/>
    <property type="project" value="TreeGrafter"/>
</dbReference>
<evidence type="ECO:0000313" key="3">
    <source>
        <dbReference type="Proteomes" id="UP000060778"/>
    </source>
</evidence>
<gene>
    <name evidence="2" type="ORF">EYM_06740</name>
</gene>
<dbReference type="InterPro" id="IPR023801">
    <property type="entry name" value="His_deacetylse_dom"/>
</dbReference>
<dbReference type="KEGG" id="iis:EYM_06740"/>
<dbReference type="EMBL" id="CP006867">
    <property type="protein sequence ID" value="ALU11971.1"/>
    <property type="molecule type" value="Genomic_DNA"/>
</dbReference>
<dbReference type="GO" id="GO:0040029">
    <property type="term" value="P:epigenetic regulation of gene expression"/>
    <property type="evidence" value="ECO:0007669"/>
    <property type="project" value="TreeGrafter"/>
</dbReference>
<proteinExistence type="predicted"/>
<dbReference type="PANTHER" id="PTHR10625">
    <property type="entry name" value="HISTONE DEACETYLASE HDAC1-RELATED"/>
    <property type="match status" value="1"/>
</dbReference>
<reference evidence="2 3" key="1">
    <citation type="submission" date="2013-11" db="EMBL/GenBank/DDBJ databases">
        <title>Comparative genomics of Ignicoccus.</title>
        <authorList>
            <person name="Podar M."/>
        </authorList>
    </citation>
    <scope>NUCLEOTIDE SEQUENCE [LARGE SCALE GENOMIC DNA]</scope>
    <source>
        <strain evidence="2 3">DSM 13165</strain>
    </source>
</reference>
<keyword evidence="3" id="KW-1185">Reference proteome</keyword>
<dbReference type="InterPro" id="IPR023696">
    <property type="entry name" value="Ureohydrolase_dom_sf"/>
</dbReference>
<dbReference type="InterPro" id="IPR037138">
    <property type="entry name" value="His_deacetylse_dom_sf"/>
</dbReference>
<dbReference type="SUPFAM" id="SSF52768">
    <property type="entry name" value="Arginase/deacetylase"/>
    <property type="match status" value="1"/>
</dbReference>
<dbReference type="AlphaFoldDB" id="A0A0U3EBY2"/>
<evidence type="ECO:0000313" key="2">
    <source>
        <dbReference type="EMBL" id="ALU11971.1"/>
    </source>
</evidence>
<sequence>MERALYIGEVFLKHTPPFRHPEHPGRIKAILDLLKRTELGSEVEVRSPVLVDEKELHLIHDPEYVAYVKQMVEVGGGMLDPDTYVSGDSWEAALAAAGTVSYAAMNAIEGKHYLAVTAVRPPGHHARRNKGKGFCIFNNVALAAEKARRLGLKVAIIDIDVHWGDGTAYIFYDTDEVLYISTHQDPRTLYPFEGFPYQKGRGKGEGYTVNIALPPGTNDDQILYAFDRIALPILEAYQPNLILVSAGWDTHWEDPLAEFSLTLNGQWQLINEIYYFAESMGIPIVIALEGGYVEWVVAKSTLNATLAGRKQIFSEKTSVEAIPMEEVEHYVENVKVELRSYWPL</sequence>
<dbReference type="RefSeq" id="WP_075050271.1">
    <property type="nucleotide sequence ID" value="NZ_CP006867.1"/>
</dbReference>
<dbReference type="Pfam" id="PF00850">
    <property type="entry name" value="Hist_deacetyl"/>
    <property type="match status" value="1"/>
</dbReference>
<dbReference type="STRING" id="940295.EYM_06740"/>
<name>A0A0U3EBY2_9CREN</name>
<accession>A0A0U3EBY2</accession>
<dbReference type="CDD" id="cd09992">
    <property type="entry name" value="HDAC_classII"/>
    <property type="match status" value="1"/>
</dbReference>
<organism evidence="2 3">
    <name type="scientific">Ignicoccus islandicus DSM 13165</name>
    <dbReference type="NCBI Taxonomy" id="940295"/>
    <lineage>
        <taxon>Archaea</taxon>
        <taxon>Thermoproteota</taxon>
        <taxon>Thermoprotei</taxon>
        <taxon>Desulfurococcales</taxon>
        <taxon>Desulfurococcaceae</taxon>
        <taxon>Ignicoccus</taxon>
    </lineage>
</organism>
<dbReference type="OrthoDB" id="147549at2157"/>
<protein>
    <recommendedName>
        <fullName evidence="1">Histone deacetylase domain-containing protein</fullName>
    </recommendedName>
</protein>
<evidence type="ECO:0000259" key="1">
    <source>
        <dbReference type="Pfam" id="PF00850"/>
    </source>
</evidence>
<dbReference type="Gene3D" id="3.40.800.20">
    <property type="entry name" value="Histone deacetylase domain"/>
    <property type="match status" value="1"/>
</dbReference>
<dbReference type="Proteomes" id="UP000060778">
    <property type="component" value="Chromosome"/>
</dbReference>
<dbReference type="InterPro" id="IPR000286">
    <property type="entry name" value="HDACs"/>
</dbReference>
<dbReference type="PRINTS" id="PR01270">
    <property type="entry name" value="HDASUPER"/>
</dbReference>
<dbReference type="PANTHER" id="PTHR10625:SF10">
    <property type="entry name" value="HISTONE DEACETYLASE HDAC1"/>
    <property type="match status" value="1"/>
</dbReference>